<dbReference type="NCBIfam" id="TIGR00481">
    <property type="entry name" value="YbhB/YbcL family Raf kinase inhibitor-like protein"/>
    <property type="match status" value="1"/>
</dbReference>
<evidence type="ECO:0000313" key="1">
    <source>
        <dbReference type="EMBL" id="MBD1544908.1"/>
    </source>
</evidence>
<name>A0A926NW56_9HYPH</name>
<reference evidence="1" key="1">
    <citation type="submission" date="2020-05" db="EMBL/GenBank/DDBJ databases">
        <title>Identification of trans-AT polyketide cluster in two marine bacteria, producers of a novel glutaramide-containing polyketide sesbanimide D and analogs.</title>
        <authorList>
            <person name="Kacar D."/>
            <person name="Rodriguez P."/>
            <person name="Canedo L."/>
            <person name="Gonzalez E."/>
            <person name="Galan B."/>
            <person name="De La Calle F."/>
            <person name="Garcia J.L."/>
        </authorList>
    </citation>
    <scope>NUCLEOTIDE SEQUENCE</scope>
    <source>
        <strain evidence="1">PHM038</strain>
    </source>
</reference>
<dbReference type="InterPro" id="IPR036610">
    <property type="entry name" value="PEBP-like_sf"/>
</dbReference>
<dbReference type="PANTHER" id="PTHR30289">
    <property type="entry name" value="UNCHARACTERIZED PROTEIN YBCL-RELATED"/>
    <property type="match status" value="1"/>
</dbReference>
<dbReference type="SUPFAM" id="SSF49777">
    <property type="entry name" value="PEBP-like"/>
    <property type="match status" value="1"/>
</dbReference>
<organism evidence="1 2">
    <name type="scientific">Roseibium aggregatum</name>
    <dbReference type="NCBI Taxonomy" id="187304"/>
    <lineage>
        <taxon>Bacteria</taxon>
        <taxon>Pseudomonadati</taxon>
        <taxon>Pseudomonadota</taxon>
        <taxon>Alphaproteobacteria</taxon>
        <taxon>Hyphomicrobiales</taxon>
        <taxon>Stappiaceae</taxon>
        <taxon>Roseibium</taxon>
    </lineage>
</organism>
<dbReference type="PANTHER" id="PTHR30289:SF1">
    <property type="entry name" value="PEBP (PHOSPHATIDYLETHANOLAMINE-BINDING PROTEIN) FAMILY PROTEIN"/>
    <property type="match status" value="1"/>
</dbReference>
<dbReference type="Proteomes" id="UP000598467">
    <property type="component" value="Unassembled WGS sequence"/>
</dbReference>
<dbReference type="AlphaFoldDB" id="A0A926NW56"/>
<dbReference type="Gene3D" id="3.90.280.10">
    <property type="entry name" value="PEBP-like"/>
    <property type="match status" value="1"/>
</dbReference>
<accession>A0A926NW56</accession>
<dbReference type="InterPro" id="IPR008914">
    <property type="entry name" value="PEBP"/>
</dbReference>
<evidence type="ECO:0000313" key="2">
    <source>
        <dbReference type="Proteomes" id="UP000598467"/>
    </source>
</evidence>
<dbReference type="Pfam" id="PF01161">
    <property type="entry name" value="PBP"/>
    <property type="match status" value="1"/>
</dbReference>
<dbReference type="RefSeq" id="WP_190289767.1">
    <property type="nucleotide sequence ID" value="NZ_JABFCZ010000002.1"/>
</dbReference>
<protein>
    <submittedName>
        <fullName evidence="1">YbhB/YbcL family Raf kinase inhibitor-like protein</fullName>
    </submittedName>
</protein>
<sequence>MAFRLASPAFENNDEIPEGHTCMGANLSPRLEWSDPPPDALSFALVCLDPDAPGGTFYHWAVFDIPKDMRELEAGLRADAKRPDGLRQALNDFGKPGYGGPCPPRGHGPHHYRFCLFALDVAKLETGDHARCRQILEAARPHALATAEITGLFER</sequence>
<proteinExistence type="predicted"/>
<gene>
    <name evidence="1" type="ORF">HK439_01430</name>
</gene>
<dbReference type="InterPro" id="IPR005247">
    <property type="entry name" value="YbhB_YbcL/LppC-like"/>
</dbReference>
<dbReference type="EMBL" id="JABFCZ010000002">
    <property type="protein sequence ID" value="MBD1544908.1"/>
    <property type="molecule type" value="Genomic_DNA"/>
</dbReference>
<comment type="caution">
    <text evidence="1">The sequence shown here is derived from an EMBL/GenBank/DDBJ whole genome shotgun (WGS) entry which is preliminary data.</text>
</comment>
<dbReference type="CDD" id="cd00865">
    <property type="entry name" value="PEBP_bact_arch"/>
    <property type="match status" value="1"/>
</dbReference>